<name>D5WKH2_PARAM</name>
<accession>D5WKH2</accession>
<proteinExistence type="predicted"/>
<dbReference type="EMBL" id="CP002015">
    <property type="protein sequence ID" value="ADG19718.1"/>
    <property type="molecule type" value="Genomic_DNA"/>
</dbReference>
<evidence type="ECO:0000313" key="2">
    <source>
        <dbReference type="Proteomes" id="UP000002190"/>
    </source>
</evidence>
<organism evidence="1 2">
    <name type="scientific">Paraburkholderia atlantica</name>
    <dbReference type="NCBI Taxonomy" id="2654982"/>
    <lineage>
        <taxon>Bacteria</taxon>
        <taxon>Pseudomonadati</taxon>
        <taxon>Pseudomonadota</taxon>
        <taxon>Betaproteobacteria</taxon>
        <taxon>Burkholderiales</taxon>
        <taxon>Burkholderiaceae</taxon>
        <taxon>Paraburkholderia</taxon>
    </lineage>
</organism>
<reference evidence="2" key="1">
    <citation type="submission" date="2010-04" db="EMBL/GenBank/DDBJ databases">
        <title>Complete sequence of chromosome 3 of Burkholderia sp. CCGE1002.</title>
        <authorList>
            <consortium name="US DOE Joint Genome Institute"/>
            <person name="Lucas S."/>
            <person name="Copeland A."/>
            <person name="Lapidus A."/>
            <person name="Cheng J.-F."/>
            <person name="Bruce D."/>
            <person name="Goodwin L."/>
            <person name="Pitluck S."/>
            <person name="Chertkov O."/>
            <person name="Detter J.C."/>
            <person name="Han C."/>
            <person name="Tapia R."/>
            <person name="Land M."/>
            <person name="Hauser L."/>
            <person name="Kyrpides N."/>
            <person name="Ovchinnikova G."/>
            <person name="Martinez-Romero E."/>
            <person name="Hernandez M.A.R."/>
            <person name="Tiedje J.M."/>
            <person name="Woyke T."/>
        </authorList>
    </citation>
    <scope>NUCLEOTIDE SEQUENCE [LARGE SCALE GENOMIC DNA]</scope>
    <source>
        <strain evidence="2">CCGE1002</strain>
    </source>
</reference>
<dbReference type="KEGG" id="bge:BC1002_5830"/>
<evidence type="ECO:0000313" key="1">
    <source>
        <dbReference type="EMBL" id="ADG19718.1"/>
    </source>
</evidence>
<gene>
    <name evidence="1" type="ordered locus">BC1002_5830</name>
</gene>
<dbReference type="HOGENOM" id="CLU_2951474_0_0_4"/>
<sequence>MAAHGWIVNRFCMHTDRRTAARGAIVLAALNHALAGQALGRMKPPDFTEMDPAPPTGGH</sequence>
<protein>
    <submittedName>
        <fullName evidence="1">Uncharacterized protein</fullName>
    </submittedName>
</protein>
<reference evidence="1 2" key="2">
    <citation type="journal article" date="2012" name="J. Bacteriol.">
        <title>Genome Sequences of Burkholderia sp. Strains CCGE1002 and H160, Isolated from Legume Nodules in Mexico and Brazil.</title>
        <authorList>
            <person name="Ormeno-Orrillo E."/>
            <person name="Rogel M.A."/>
            <person name="Chueire L.M."/>
            <person name="Tiedje J.M."/>
            <person name="Martinez-Romero E."/>
            <person name="Hungria M."/>
        </authorList>
    </citation>
    <scope>NUCLEOTIDE SEQUENCE [LARGE SCALE GENOMIC DNA]</scope>
    <source>
        <strain evidence="1 2">CCGE1002</strain>
    </source>
</reference>
<dbReference type="AlphaFoldDB" id="D5WKH2"/>
<dbReference type="Proteomes" id="UP000002190">
    <property type="component" value="Chromosome 3"/>
</dbReference>